<dbReference type="GO" id="GO:0060271">
    <property type="term" value="P:cilium assembly"/>
    <property type="evidence" value="ECO:0007669"/>
    <property type="project" value="TreeGrafter"/>
</dbReference>
<dbReference type="GO" id="GO:0036064">
    <property type="term" value="C:ciliary basal body"/>
    <property type="evidence" value="ECO:0007669"/>
    <property type="project" value="TreeGrafter"/>
</dbReference>
<proteinExistence type="predicted"/>
<dbReference type="PROSITE" id="PS50082">
    <property type="entry name" value="WD_REPEATS_2"/>
    <property type="match status" value="1"/>
</dbReference>
<dbReference type="InterPro" id="IPR036322">
    <property type="entry name" value="WD40_repeat_dom_sf"/>
</dbReference>
<dbReference type="InterPro" id="IPR050505">
    <property type="entry name" value="WDR55/POC1"/>
</dbReference>
<feature type="region of interest" description="Disordered" evidence="6">
    <location>
        <begin position="48"/>
        <end position="90"/>
    </location>
</feature>
<dbReference type="PANTHER" id="PTHR44019">
    <property type="entry name" value="WD REPEAT-CONTAINING PROTEIN 55"/>
    <property type="match status" value="1"/>
</dbReference>
<reference evidence="8" key="2">
    <citation type="submission" date="2017-12" db="EMBL/GenBank/DDBJ databases">
        <title>Genome sequence of the Bar-tailed Godwit (Limosa lapponica baueri).</title>
        <authorList>
            <person name="Lima N.C.B."/>
            <person name="Parody-Merino A.M."/>
            <person name="Battley P.F."/>
            <person name="Fidler A.E."/>
            <person name="Prosdocimi F."/>
        </authorList>
    </citation>
    <scope>NUCLEOTIDE SEQUENCE [LARGE SCALE GENOMIC DNA]</scope>
</reference>
<dbReference type="Gene3D" id="2.130.10.10">
    <property type="entry name" value="YVTN repeat-like/Quinoprotein amine dehydrogenase"/>
    <property type="match status" value="1"/>
</dbReference>
<feature type="compositionally biased region" description="Polar residues" evidence="6">
    <location>
        <begin position="48"/>
        <end position="62"/>
    </location>
</feature>
<keyword evidence="8" id="KW-1185">Reference proteome</keyword>
<dbReference type="InterPro" id="IPR015943">
    <property type="entry name" value="WD40/YVTN_repeat-like_dom_sf"/>
</dbReference>
<dbReference type="InterPro" id="IPR001680">
    <property type="entry name" value="WD40_rpt"/>
</dbReference>
<feature type="region of interest" description="Disordered" evidence="6">
    <location>
        <begin position="129"/>
        <end position="152"/>
    </location>
</feature>
<evidence type="ECO:0000256" key="1">
    <source>
        <dbReference type="ARBA" id="ARBA00022574"/>
    </source>
</evidence>
<dbReference type="AlphaFoldDB" id="A0A2I0U3J0"/>
<evidence type="ECO:0000256" key="3">
    <source>
        <dbReference type="ARBA" id="ARBA00023054"/>
    </source>
</evidence>
<sequence length="182" mass="19402">MWEVGPATCVAFSRAGDFFASGGSDEQVMVWKTNFDAADYGDVLKTQKSGTSVDGTHHTPQSEMDCGVHLKKTKPQDSGRNQEQQEEETSLANTLEHIMGQLDVLTQDFNKLSSIYSLVGNGDMCCAPDTTGGSDPATEKGHEHEPGSSESSLTLASSIFLLGLIVGSLSSEKQQQQLAGAE</sequence>
<dbReference type="OrthoDB" id="10264588at2759"/>
<dbReference type="EMBL" id="KZ506234">
    <property type="protein sequence ID" value="PKU40627.1"/>
    <property type="molecule type" value="Genomic_DNA"/>
</dbReference>
<dbReference type="GO" id="GO:0005814">
    <property type="term" value="C:centriole"/>
    <property type="evidence" value="ECO:0007669"/>
    <property type="project" value="TreeGrafter"/>
</dbReference>
<keyword evidence="2" id="KW-0677">Repeat</keyword>
<name>A0A2I0U3J0_LIMLA</name>
<evidence type="ECO:0000256" key="5">
    <source>
        <dbReference type="PROSITE-ProRule" id="PRU00221"/>
    </source>
</evidence>
<gene>
    <name evidence="7" type="ORF">llap_9073</name>
</gene>
<organism evidence="7 8">
    <name type="scientific">Limosa lapponica baueri</name>
    <dbReference type="NCBI Taxonomy" id="1758121"/>
    <lineage>
        <taxon>Eukaryota</taxon>
        <taxon>Metazoa</taxon>
        <taxon>Chordata</taxon>
        <taxon>Craniata</taxon>
        <taxon>Vertebrata</taxon>
        <taxon>Euteleostomi</taxon>
        <taxon>Archelosauria</taxon>
        <taxon>Archosauria</taxon>
        <taxon>Dinosauria</taxon>
        <taxon>Saurischia</taxon>
        <taxon>Theropoda</taxon>
        <taxon>Coelurosauria</taxon>
        <taxon>Aves</taxon>
        <taxon>Neognathae</taxon>
        <taxon>Neoaves</taxon>
        <taxon>Charadriiformes</taxon>
        <taxon>Scolopacidae</taxon>
        <taxon>Limosa</taxon>
    </lineage>
</organism>
<keyword evidence="3" id="KW-0175">Coiled coil</keyword>
<dbReference type="PANTHER" id="PTHR44019:SF2">
    <property type="entry name" value="POC1 CENTRIOLAR PROTEIN HOMOLOG A"/>
    <property type="match status" value="1"/>
</dbReference>
<evidence type="ECO:0000256" key="6">
    <source>
        <dbReference type="SAM" id="MobiDB-lite"/>
    </source>
</evidence>
<dbReference type="SUPFAM" id="SSF50978">
    <property type="entry name" value="WD40 repeat-like"/>
    <property type="match status" value="1"/>
</dbReference>
<dbReference type="Proteomes" id="UP000233556">
    <property type="component" value="Unassembled WGS sequence"/>
</dbReference>
<keyword evidence="1 5" id="KW-0853">WD repeat</keyword>
<evidence type="ECO:0000256" key="4">
    <source>
        <dbReference type="ARBA" id="ARBA00039725"/>
    </source>
</evidence>
<feature type="repeat" description="WD" evidence="5">
    <location>
        <begin position="8"/>
        <end position="32"/>
    </location>
</feature>
<evidence type="ECO:0000256" key="2">
    <source>
        <dbReference type="ARBA" id="ARBA00022737"/>
    </source>
</evidence>
<evidence type="ECO:0000313" key="7">
    <source>
        <dbReference type="EMBL" id="PKU40627.1"/>
    </source>
</evidence>
<feature type="compositionally biased region" description="Basic and acidic residues" evidence="6">
    <location>
        <begin position="137"/>
        <end position="147"/>
    </location>
</feature>
<evidence type="ECO:0000313" key="8">
    <source>
        <dbReference type="Proteomes" id="UP000233556"/>
    </source>
</evidence>
<protein>
    <recommendedName>
        <fullName evidence="4">POC1 centriolar protein homolog A</fullName>
    </recommendedName>
</protein>
<reference evidence="8" key="1">
    <citation type="submission" date="2017-11" db="EMBL/GenBank/DDBJ databases">
        <authorList>
            <person name="Lima N.C."/>
            <person name="Parody-Merino A.M."/>
            <person name="Battley P.F."/>
            <person name="Fidler A.E."/>
            <person name="Prosdocimi F."/>
        </authorList>
    </citation>
    <scope>NUCLEOTIDE SEQUENCE [LARGE SCALE GENOMIC DNA]</scope>
</reference>
<accession>A0A2I0U3J0</accession>